<sequence length="151" mass="16791">MGGTPITMPESDVHLLNIQQNPAPMKTNVSKRPKIWAHEEAEYDVTFDSLTGAGFTGFDKRTFDSLNSRGFTGFDKRAFDSLLQEARWAKTMGNCWRTDVNNTETKISHRTSMGKHSVGNVCARSLTSSSTYDTSNRKGIMIAPDDHETIA</sequence>
<evidence type="ECO:0000313" key="2">
    <source>
        <dbReference type="WBParaSite" id="PEQ_0000811401-mRNA-1"/>
    </source>
</evidence>
<keyword evidence="1" id="KW-1185">Reference proteome</keyword>
<dbReference type="WBParaSite" id="PEQ_0000811401-mRNA-1">
    <property type="protein sequence ID" value="PEQ_0000811401-mRNA-1"/>
    <property type="gene ID" value="PEQ_0000811401"/>
</dbReference>
<name>A0A914RNN3_PAREQ</name>
<organism evidence="1 2">
    <name type="scientific">Parascaris equorum</name>
    <name type="common">Equine roundworm</name>
    <dbReference type="NCBI Taxonomy" id="6256"/>
    <lineage>
        <taxon>Eukaryota</taxon>
        <taxon>Metazoa</taxon>
        <taxon>Ecdysozoa</taxon>
        <taxon>Nematoda</taxon>
        <taxon>Chromadorea</taxon>
        <taxon>Rhabditida</taxon>
        <taxon>Spirurina</taxon>
        <taxon>Ascaridomorpha</taxon>
        <taxon>Ascaridoidea</taxon>
        <taxon>Ascarididae</taxon>
        <taxon>Parascaris</taxon>
    </lineage>
</organism>
<dbReference type="Proteomes" id="UP000887564">
    <property type="component" value="Unplaced"/>
</dbReference>
<protein>
    <submittedName>
        <fullName evidence="2">Uncharacterized protein</fullName>
    </submittedName>
</protein>
<reference evidence="2" key="1">
    <citation type="submission" date="2022-11" db="UniProtKB">
        <authorList>
            <consortium name="WormBaseParasite"/>
        </authorList>
    </citation>
    <scope>IDENTIFICATION</scope>
</reference>
<accession>A0A914RNN3</accession>
<dbReference type="AlphaFoldDB" id="A0A914RNN3"/>
<evidence type="ECO:0000313" key="1">
    <source>
        <dbReference type="Proteomes" id="UP000887564"/>
    </source>
</evidence>
<proteinExistence type="predicted"/>